<reference evidence="2 3" key="1">
    <citation type="submission" date="2016-07" db="EMBL/GenBank/DDBJ databases">
        <title>Pervasive Adenine N6-methylation of Active Genes in Fungi.</title>
        <authorList>
            <consortium name="DOE Joint Genome Institute"/>
            <person name="Mondo S.J."/>
            <person name="Dannebaum R.O."/>
            <person name="Kuo R.C."/>
            <person name="Labutti K."/>
            <person name="Haridas S."/>
            <person name="Kuo A."/>
            <person name="Salamov A."/>
            <person name="Ahrendt S.R."/>
            <person name="Lipzen A."/>
            <person name="Sullivan W."/>
            <person name="Andreopoulos W.B."/>
            <person name="Clum A."/>
            <person name="Lindquist E."/>
            <person name="Daum C."/>
            <person name="Ramamoorthy G.K."/>
            <person name="Gryganskyi A."/>
            <person name="Culley D."/>
            <person name="Magnuson J.K."/>
            <person name="James T.Y."/>
            <person name="O'Malley M.A."/>
            <person name="Stajich J.E."/>
            <person name="Spatafora J.W."/>
            <person name="Visel A."/>
            <person name="Grigoriev I.V."/>
        </authorList>
    </citation>
    <scope>NUCLEOTIDE SEQUENCE [LARGE SCALE GENOMIC DNA]</scope>
    <source>
        <strain evidence="2 3">CBS 115471</strain>
    </source>
</reference>
<evidence type="ECO:0000313" key="2">
    <source>
        <dbReference type="EMBL" id="ORY14546.1"/>
    </source>
</evidence>
<name>A0A1Y1ZWC0_9PLEO</name>
<keyword evidence="1" id="KW-0732">Signal</keyword>
<evidence type="ECO:0000313" key="3">
    <source>
        <dbReference type="Proteomes" id="UP000193144"/>
    </source>
</evidence>
<dbReference type="AlphaFoldDB" id="A0A1Y1ZWC0"/>
<proteinExistence type="predicted"/>
<dbReference type="EMBL" id="MCFA01000032">
    <property type="protein sequence ID" value="ORY14546.1"/>
    <property type="molecule type" value="Genomic_DNA"/>
</dbReference>
<keyword evidence="3" id="KW-1185">Reference proteome</keyword>
<protein>
    <submittedName>
        <fullName evidence="2">Uncharacterized protein</fullName>
    </submittedName>
</protein>
<sequence>MQLFAILSAATAMLGTALAIPAGKPTGGPASASVTIYSGPYTCTDPDAAPPAGSAGTAKTVTVTENACAIVNIPFGGAITSTLTASPKTGTAGCYIQIYTQSGCGVTLQNQYHGFPFNGLIAGSSQVGCANPPVQAYGAVSIVCA</sequence>
<evidence type="ECO:0000256" key="1">
    <source>
        <dbReference type="SAM" id="SignalP"/>
    </source>
</evidence>
<dbReference type="OrthoDB" id="3515484at2759"/>
<feature type="chain" id="PRO_5012485923" evidence="1">
    <location>
        <begin position="20"/>
        <end position="145"/>
    </location>
</feature>
<gene>
    <name evidence="2" type="ORF">BCR34DRAFT_585718</name>
</gene>
<organism evidence="2 3">
    <name type="scientific">Clohesyomyces aquaticus</name>
    <dbReference type="NCBI Taxonomy" id="1231657"/>
    <lineage>
        <taxon>Eukaryota</taxon>
        <taxon>Fungi</taxon>
        <taxon>Dikarya</taxon>
        <taxon>Ascomycota</taxon>
        <taxon>Pezizomycotina</taxon>
        <taxon>Dothideomycetes</taxon>
        <taxon>Pleosporomycetidae</taxon>
        <taxon>Pleosporales</taxon>
        <taxon>Lindgomycetaceae</taxon>
        <taxon>Clohesyomyces</taxon>
    </lineage>
</organism>
<accession>A0A1Y1ZWC0</accession>
<dbReference type="Proteomes" id="UP000193144">
    <property type="component" value="Unassembled WGS sequence"/>
</dbReference>
<comment type="caution">
    <text evidence="2">The sequence shown here is derived from an EMBL/GenBank/DDBJ whole genome shotgun (WGS) entry which is preliminary data.</text>
</comment>
<feature type="signal peptide" evidence="1">
    <location>
        <begin position="1"/>
        <end position="19"/>
    </location>
</feature>